<feature type="compositionally biased region" description="Low complexity" evidence="7">
    <location>
        <begin position="367"/>
        <end position="395"/>
    </location>
</feature>
<dbReference type="InterPro" id="IPR042123">
    <property type="entry name" value="Zip3/RNF212-like"/>
</dbReference>
<evidence type="ECO:0000313" key="10">
    <source>
        <dbReference type="Proteomes" id="UP000070544"/>
    </source>
</evidence>
<dbReference type="InterPro" id="IPR013083">
    <property type="entry name" value="Znf_RING/FYVE/PHD"/>
</dbReference>
<evidence type="ECO:0000256" key="3">
    <source>
        <dbReference type="ARBA" id="ARBA00022833"/>
    </source>
</evidence>
<dbReference type="InterPro" id="IPR017907">
    <property type="entry name" value="Znf_RING_CS"/>
</dbReference>
<evidence type="ECO:0000313" key="9">
    <source>
        <dbReference type="EMBL" id="KXS17008.1"/>
    </source>
</evidence>
<feature type="compositionally biased region" description="Polar residues" evidence="7">
    <location>
        <begin position="329"/>
        <end position="349"/>
    </location>
</feature>
<organism evidence="9 10">
    <name type="scientific">Gonapodya prolifera (strain JEL478)</name>
    <name type="common">Monoblepharis prolifera</name>
    <dbReference type="NCBI Taxonomy" id="1344416"/>
    <lineage>
        <taxon>Eukaryota</taxon>
        <taxon>Fungi</taxon>
        <taxon>Fungi incertae sedis</taxon>
        <taxon>Chytridiomycota</taxon>
        <taxon>Chytridiomycota incertae sedis</taxon>
        <taxon>Monoblepharidomycetes</taxon>
        <taxon>Monoblepharidales</taxon>
        <taxon>Gonapodyaceae</taxon>
        <taxon>Gonapodya</taxon>
    </lineage>
</organism>
<dbReference type="PANTHER" id="PTHR22663:SF17">
    <property type="entry name" value="RING FINGER PROTEIN NARYA-RELATED"/>
    <property type="match status" value="1"/>
</dbReference>
<dbReference type="PROSITE" id="PS00518">
    <property type="entry name" value="ZF_RING_1"/>
    <property type="match status" value="1"/>
</dbReference>
<evidence type="ECO:0000256" key="2">
    <source>
        <dbReference type="ARBA" id="ARBA00022771"/>
    </source>
</evidence>
<feature type="coiled-coil region" evidence="6">
    <location>
        <begin position="152"/>
        <end position="200"/>
    </location>
</feature>
<name>A0A139AJY4_GONPJ</name>
<keyword evidence="2 5" id="KW-0863">Zinc-finger</keyword>
<dbReference type="GO" id="GO:0016925">
    <property type="term" value="P:protein sumoylation"/>
    <property type="evidence" value="ECO:0007669"/>
    <property type="project" value="TreeGrafter"/>
</dbReference>
<feature type="compositionally biased region" description="Low complexity" evidence="7">
    <location>
        <begin position="312"/>
        <end position="327"/>
    </location>
</feature>
<keyword evidence="1" id="KW-0479">Metal-binding</keyword>
<keyword evidence="6" id="KW-0175">Coiled coil</keyword>
<evidence type="ECO:0000259" key="8">
    <source>
        <dbReference type="PROSITE" id="PS50089"/>
    </source>
</evidence>
<evidence type="ECO:0000256" key="6">
    <source>
        <dbReference type="SAM" id="Coils"/>
    </source>
</evidence>
<dbReference type="SUPFAM" id="SSF57850">
    <property type="entry name" value="RING/U-box"/>
    <property type="match status" value="1"/>
</dbReference>
<dbReference type="GO" id="GO:0007131">
    <property type="term" value="P:reciprocal meiotic recombination"/>
    <property type="evidence" value="ECO:0007669"/>
    <property type="project" value="InterPro"/>
</dbReference>
<sequence>MSGRAPSPSQNSVLNGSNGCDTGMVWLHCYSCLSEIDGVRPFFVTQCGHTFCDRCLARATAKAEGTAFNPSSQVDPGLEQFCGVCSAGTMVAKLDEHLPVDILSYFKSPEEQIESTIKDYRSPLDQIEATLSACRFQKSSFIRLVRHLRTKLRDQQELLVRSSEEINRAKEARETLTSQYNALENSYHQERARREELEAQFSGFRPGDAASGLLATHSTWTDPNQQSLANSFATGSTGALHLVKSFPRTPTPTLGSMHSPGSNYHHEQLANRPSTSSSTSSTPRHRSGRLTLPPTPSEHSLSSFLAPVRGKTPSSTRVSSAAASAPRLHSQQSSSKITMSRPSTALPNSRETHRQSWIPRKPPAPGRPSSSAFASAARHFRPPSVSGSASAVGSATRPVRPFTSGMAALQNSMWGPMSGRGGFHHVEYV</sequence>
<evidence type="ECO:0000256" key="7">
    <source>
        <dbReference type="SAM" id="MobiDB-lite"/>
    </source>
</evidence>
<dbReference type="GO" id="GO:0000795">
    <property type="term" value="C:synaptonemal complex"/>
    <property type="evidence" value="ECO:0007669"/>
    <property type="project" value="InterPro"/>
</dbReference>
<dbReference type="AlphaFoldDB" id="A0A139AJY4"/>
<dbReference type="GO" id="GO:0007129">
    <property type="term" value="P:homologous chromosome pairing at meiosis"/>
    <property type="evidence" value="ECO:0007669"/>
    <property type="project" value="TreeGrafter"/>
</dbReference>
<evidence type="ECO:0000256" key="5">
    <source>
        <dbReference type="PROSITE-ProRule" id="PRU00175"/>
    </source>
</evidence>
<feature type="region of interest" description="Disordered" evidence="7">
    <location>
        <begin position="243"/>
        <end position="397"/>
    </location>
</feature>
<proteinExistence type="predicted"/>
<protein>
    <recommendedName>
        <fullName evidence="8">RING-type domain-containing protein</fullName>
    </recommendedName>
</protein>
<evidence type="ECO:0000256" key="1">
    <source>
        <dbReference type="ARBA" id="ARBA00022723"/>
    </source>
</evidence>
<dbReference type="OrthoDB" id="2535391at2759"/>
<keyword evidence="10" id="KW-1185">Reference proteome</keyword>
<feature type="compositionally biased region" description="Polar residues" evidence="7">
    <location>
        <begin position="251"/>
        <end position="262"/>
    </location>
</feature>
<dbReference type="STRING" id="1344416.A0A139AJY4"/>
<dbReference type="InterPro" id="IPR001841">
    <property type="entry name" value="Znf_RING"/>
</dbReference>
<keyword evidence="4" id="KW-0469">Meiosis</keyword>
<dbReference type="GO" id="GO:0019789">
    <property type="term" value="F:SUMO transferase activity"/>
    <property type="evidence" value="ECO:0007669"/>
    <property type="project" value="InterPro"/>
</dbReference>
<dbReference type="PROSITE" id="PS50089">
    <property type="entry name" value="ZF_RING_2"/>
    <property type="match status" value="1"/>
</dbReference>
<dbReference type="PANTHER" id="PTHR22663">
    <property type="entry name" value="RING FINGER PROTEIN NARYA-RELATED"/>
    <property type="match status" value="1"/>
</dbReference>
<reference evidence="9 10" key="1">
    <citation type="journal article" date="2015" name="Genome Biol. Evol.">
        <title>Phylogenomic analyses indicate that early fungi evolved digesting cell walls of algal ancestors of land plants.</title>
        <authorList>
            <person name="Chang Y."/>
            <person name="Wang S."/>
            <person name="Sekimoto S."/>
            <person name="Aerts A.L."/>
            <person name="Choi C."/>
            <person name="Clum A."/>
            <person name="LaButti K.M."/>
            <person name="Lindquist E.A."/>
            <person name="Yee Ngan C."/>
            <person name="Ohm R.A."/>
            <person name="Salamov A.A."/>
            <person name="Grigoriev I.V."/>
            <person name="Spatafora J.W."/>
            <person name="Berbee M.L."/>
        </authorList>
    </citation>
    <scope>NUCLEOTIDE SEQUENCE [LARGE SCALE GENOMIC DNA]</scope>
    <source>
        <strain evidence="9 10">JEL478</strain>
    </source>
</reference>
<dbReference type="EMBL" id="KQ965749">
    <property type="protein sequence ID" value="KXS17008.1"/>
    <property type="molecule type" value="Genomic_DNA"/>
</dbReference>
<dbReference type="Gene3D" id="3.30.40.10">
    <property type="entry name" value="Zinc/RING finger domain, C3HC4 (zinc finger)"/>
    <property type="match status" value="1"/>
</dbReference>
<keyword evidence="3" id="KW-0862">Zinc</keyword>
<dbReference type="OMA" id="NSRETHR"/>
<dbReference type="Pfam" id="PF14634">
    <property type="entry name" value="zf-RING_5"/>
    <property type="match status" value="1"/>
</dbReference>
<gene>
    <name evidence="9" type="ORF">M427DRAFT_55031</name>
</gene>
<feature type="domain" description="RING-type" evidence="8">
    <location>
        <begin position="29"/>
        <end position="86"/>
    </location>
</feature>
<dbReference type="Proteomes" id="UP000070544">
    <property type="component" value="Unassembled WGS sequence"/>
</dbReference>
<dbReference type="GO" id="GO:0008270">
    <property type="term" value="F:zinc ion binding"/>
    <property type="evidence" value="ECO:0007669"/>
    <property type="project" value="UniProtKB-KW"/>
</dbReference>
<accession>A0A139AJY4</accession>
<evidence type="ECO:0000256" key="4">
    <source>
        <dbReference type="ARBA" id="ARBA00023254"/>
    </source>
</evidence>